<accession>A0A427YQZ2</accession>
<dbReference type="Proteomes" id="UP000279259">
    <property type="component" value="Unassembled WGS sequence"/>
</dbReference>
<reference evidence="2 3" key="1">
    <citation type="submission" date="2018-11" db="EMBL/GenBank/DDBJ databases">
        <title>Genome sequence of Saitozyma podzolica DSM 27192.</title>
        <authorList>
            <person name="Aliyu H."/>
            <person name="Gorte O."/>
            <person name="Ochsenreither K."/>
        </authorList>
    </citation>
    <scope>NUCLEOTIDE SEQUENCE [LARGE SCALE GENOMIC DNA]</scope>
    <source>
        <strain evidence="2 3">DSM 27192</strain>
    </source>
</reference>
<dbReference type="AlphaFoldDB" id="A0A427YQZ2"/>
<dbReference type="PANTHER" id="PTHR42769">
    <property type="entry name" value="SUPEROXIDE DISMUTASE"/>
    <property type="match status" value="1"/>
</dbReference>
<dbReference type="SUPFAM" id="SSF54719">
    <property type="entry name" value="Fe,Mn superoxide dismutase (SOD), C-terminal domain"/>
    <property type="match status" value="1"/>
</dbReference>
<proteinExistence type="predicted"/>
<dbReference type="OrthoDB" id="275227at2759"/>
<organism evidence="2 3">
    <name type="scientific">Saitozyma podzolica</name>
    <dbReference type="NCBI Taxonomy" id="1890683"/>
    <lineage>
        <taxon>Eukaryota</taxon>
        <taxon>Fungi</taxon>
        <taxon>Dikarya</taxon>
        <taxon>Basidiomycota</taxon>
        <taxon>Agaricomycotina</taxon>
        <taxon>Tremellomycetes</taxon>
        <taxon>Tremellales</taxon>
        <taxon>Trimorphomycetaceae</taxon>
        <taxon>Saitozyma</taxon>
    </lineage>
</organism>
<sequence>MSRAAPSLLRSIPSASRPTLNPLAPINLSRRSIFPAPGSSPRASRPGGNTSSVDPRVLEGLPNFLPKGNVDNVCAWQAGLWERLQAEVRNNPALLPVKQKWESAGLDMTHLLTYAAREPSLSLAFNYASLLLNNSFFLEGLNAGEPVEVPDYFRHLEQKVEAYADGIVGSAWLWLVRSGNNVADVDIVPTFASGTLLVTHRQQRGREALPLFAEPSNPGVSDSSPAAESEADASADASPASPPLNQATASRKLGGARAAETVYPVPIAVLSLHEHAYLGEKYGVWDRKQYARNWWKSLDWRRVK</sequence>
<dbReference type="GO" id="GO:0004784">
    <property type="term" value="F:superoxide dismutase activity"/>
    <property type="evidence" value="ECO:0007669"/>
    <property type="project" value="TreeGrafter"/>
</dbReference>
<evidence type="ECO:0008006" key="4">
    <source>
        <dbReference type="Google" id="ProtNLM"/>
    </source>
</evidence>
<feature type="region of interest" description="Disordered" evidence="1">
    <location>
        <begin position="209"/>
        <end position="251"/>
    </location>
</feature>
<keyword evidence="3" id="KW-1185">Reference proteome</keyword>
<evidence type="ECO:0000256" key="1">
    <source>
        <dbReference type="SAM" id="MobiDB-lite"/>
    </source>
</evidence>
<dbReference type="STRING" id="1890683.A0A427YQZ2"/>
<evidence type="ECO:0000313" key="3">
    <source>
        <dbReference type="Proteomes" id="UP000279259"/>
    </source>
</evidence>
<dbReference type="InterPro" id="IPR036314">
    <property type="entry name" value="SOD_C_sf"/>
</dbReference>
<evidence type="ECO:0000313" key="2">
    <source>
        <dbReference type="EMBL" id="RSH93534.1"/>
    </source>
</evidence>
<dbReference type="EMBL" id="RSCD01000004">
    <property type="protein sequence ID" value="RSH93534.1"/>
    <property type="molecule type" value="Genomic_DNA"/>
</dbReference>
<protein>
    <recommendedName>
        <fullName evidence="4">Manganese/iron superoxide dismutase C-terminal domain-containing protein</fullName>
    </recommendedName>
</protein>
<feature type="compositionally biased region" description="Low complexity" evidence="1">
    <location>
        <begin position="35"/>
        <end position="48"/>
    </location>
</feature>
<name>A0A427YQZ2_9TREE</name>
<feature type="region of interest" description="Disordered" evidence="1">
    <location>
        <begin position="31"/>
        <end position="55"/>
    </location>
</feature>
<gene>
    <name evidence="2" type="ORF">EHS25_007892</name>
</gene>
<feature type="compositionally biased region" description="Low complexity" evidence="1">
    <location>
        <begin position="221"/>
        <end position="239"/>
    </location>
</feature>
<dbReference type="PANTHER" id="PTHR42769:SF3">
    <property type="entry name" value="SUPEROXIDE DISMUTASE [FE] 2, CHLOROPLASTIC"/>
    <property type="match status" value="1"/>
</dbReference>
<comment type="caution">
    <text evidence="2">The sequence shown here is derived from an EMBL/GenBank/DDBJ whole genome shotgun (WGS) entry which is preliminary data.</text>
</comment>
<dbReference type="Gene3D" id="3.55.40.20">
    <property type="entry name" value="Iron/manganese superoxide dismutase, C-terminal domain"/>
    <property type="match status" value="1"/>
</dbReference>